<proteinExistence type="predicted"/>
<dbReference type="RefSeq" id="WP_184017925.1">
    <property type="nucleotide sequence ID" value="NZ_JACHFD010000007.1"/>
</dbReference>
<evidence type="ECO:0000256" key="1">
    <source>
        <dbReference type="SAM" id="MobiDB-lite"/>
    </source>
</evidence>
<name>A0A840VCS2_9BACT</name>
<gene>
    <name evidence="2" type="ORF">HNR46_001846</name>
</gene>
<dbReference type="AlphaFoldDB" id="A0A840VCS2"/>
<comment type="caution">
    <text evidence="2">The sequence shown here is derived from an EMBL/GenBank/DDBJ whole genome shotgun (WGS) entry which is preliminary data.</text>
</comment>
<reference evidence="2 3" key="1">
    <citation type="submission" date="2020-08" db="EMBL/GenBank/DDBJ databases">
        <title>Genomic Encyclopedia of Type Strains, Phase IV (KMG-IV): sequencing the most valuable type-strain genomes for metagenomic binning, comparative biology and taxonomic classification.</title>
        <authorList>
            <person name="Goeker M."/>
        </authorList>
    </citation>
    <scope>NUCLEOTIDE SEQUENCE [LARGE SCALE GENOMIC DNA]</scope>
    <source>
        <strain evidence="2 3">YC6886</strain>
    </source>
</reference>
<keyword evidence="3" id="KW-1185">Reference proteome</keyword>
<evidence type="ECO:0000313" key="2">
    <source>
        <dbReference type="EMBL" id="MBB5351609.1"/>
    </source>
</evidence>
<protein>
    <submittedName>
        <fullName evidence="2">Uncharacterized protein</fullName>
    </submittedName>
</protein>
<accession>A0A840VCS2</accession>
<evidence type="ECO:0000313" key="3">
    <source>
        <dbReference type="Proteomes" id="UP000557717"/>
    </source>
</evidence>
<organism evidence="2 3">
    <name type="scientific">Haloferula luteola</name>
    <dbReference type="NCBI Taxonomy" id="595692"/>
    <lineage>
        <taxon>Bacteria</taxon>
        <taxon>Pseudomonadati</taxon>
        <taxon>Verrucomicrobiota</taxon>
        <taxon>Verrucomicrobiia</taxon>
        <taxon>Verrucomicrobiales</taxon>
        <taxon>Verrucomicrobiaceae</taxon>
        <taxon>Haloferula</taxon>
    </lineage>
</organism>
<dbReference type="EMBL" id="JACHFD010000007">
    <property type="protein sequence ID" value="MBB5351609.1"/>
    <property type="molecule type" value="Genomic_DNA"/>
</dbReference>
<dbReference type="Proteomes" id="UP000557717">
    <property type="component" value="Unassembled WGS sequence"/>
</dbReference>
<sequence>MKALIIASLLSLTLGLLIGRWTGPAAISSSPSTPADELPSSNLAREKAPHSKVPQLRSLLASDTIDQEAFRQAMEAWDPADYPEIIGWLADQGGLLGLDFQKKSYLKHLIQRWYAQNSDAALAWIASQASPDDRQFYHQAIVEGLGLQDLPAAVAFWEAHYDRSARFQPFSYDLFSLAAQHSPEMLIRLCQASASRHQGPTGNPIDFPEGFDFRSCMDGFASAATSLDEDQKLTMIPPNLIYQWSLVAPQEALEWALETEGAGWTEKLHYFEPLTQFFQGLAQTSDTVGYGDFLADFYRARSDTDASAERIFNALSQKPDSETLDTFLGSVSRDANADEVIRQILPASLQTTGPSAGGLRQELFVRLSPEAQRAFLREISAQSTRPIGFNELLKSLPSLGYSEEEIHQAVGP</sequence>
<feature type="region of interest" description="Disordered" evidence="1">
    <location>
        <begin position="27"/>
        <end position="51"/>
    </location>
</feature>